<dbReference type="Pfam" id="PF05545">
    <property type="entry name" value="FixQ"/>
    <property type="match status" value="1"/>
</dbReference>
<dbReference type="CDD" id="cd01324">
    <property type="entry name" value="cbb3_Oxidase_CcoQ"/>
    <property type="match status" value="1"/>
</dbReference>
<keyword evidence="1" id="KW-0812">Transmembrane</keyword>
<evidence type="ECO:0000313" key="3">
    <source>
        <dbReference type="Proteomes" id="UP000282125"/>
    </source>
</evidence>
<keyword evidence="3" id="KW-1185">Reference proteome</keyword>
<dbReference type="Proteomes" id="UP000282125">
    <property type="component" value="Unassembled WGS sequence"/>
</dbReference>
<evidence type="ECO:0000256" key="1">
    <source>
        <dbReference type="SAM" id="Phobius"/>
    </source>
</evidence>
<evidence type="ECO:0000313" key="2">
    <source>
        <dbReference type="EMBL" id="RRH76640.1"/>
    </source>
</evidence>
<accession>A0A3P3DQV1</accession>
<dbReference type="RefSeq" id="WP_124964027.1">
    <property type="nucleotide sequence ID" value="NZ_RRAZ01000006.1"/>
</dbReference>
<keyword evidence="1" id="KW-1133">Transmembrane helix</keyword>
<gene>
    <name evidence="2" type="ORF">EG244_05585</name>
</gene>
<dbReference type="OrthoDB" id="9801588at2"/>
<dbReference type="EMBL" id="RRAZ01000006">
    <property type="protein sequence ID" value="RRH76640.1"/>
    <property type="molecule type" value="Genomic_DNA"/>
</dbReference>
<dbReference type="AlphaFoldDB" id="A0A3P3DQV1"/>
<keyword evidence="1" id="KW-0472">Membrane</keyword>
<name>A0A3P3DQV1_9RHOB</name>
<comment type="caution">
    <text evidence="2">The sequence shown here is derived from an EMBL/GenBank/DDBJ whole genome shotgun (WGS) entry which is preliminary data.</text>
</comment>
<sequence>METYAFLRNFADSWHLLFMTLFFVGVFVWVLRPGSRSVHDEAAQSIFRNDDTPGSLHVRPAKEA</sequence>
<dbReference type="InterPro" id="IPR008621">
    <property type="entry name" value="Cbb3-typ_cyt_oxidase_comp"/>
</dbReference>
<proteinExistence type="predicted"/>
<protein>
    <submittedName>
        <fullName evidence="2">Cbb3-type cytochrome c oxidase subunit 3</fullName>
    </submittedName>
</protein>
<feature type="transmembrane region" description="Helical" evidence="1">
    <location>
        <begin position="14"/>
        <end position="31"/>
    </location>
</feature>
<organism evidence="2 3">
    <name type="scientific">Falsigemmobacter faecalis</name>
    <dbReference type="NCBI Taxonomy" id="2488730"/>
    <lineage>
        <taxon>Bacteria</taxon>
        <taxon>Pseudomonadati</taxon>
        <taxon>Pseudomonadota</taxon>
        <taxon>Alphaproteobacteria</taxon>
        <taxon>Rhodobacterales</taxon>
        <taxon>Paracoccaceae</taxon>
        <taxon>Falsigemmobacter</taxon>
    </lineage>
</organism>
<reference evidence="2 3" key="1">
    <citation type="submission" date="2018-11" db="EMBL/GenBank/DDBJ databases">
        <title>Gemmobacter sp. nov., YIM 102744-1 draft genome.</title>
        <authorList>
            <person name="Li G."/>
            <person name="Jiang Y."/>
        </authorList>
    </citation>
    <scope>NUCLEOTIDE SEQUENCE [LARGE SCALE GENOMIC DNA]</scope>
    <source>
        <strain evidence="2 3">YIM 102744-1</strain>
    </source>
</reference>